<feature type="region of interest" description="Disordered" evidence="1">
    <location>
        <begin position="233"/>
        <end position="254"/>
    </location>
</feature>
<feature type="compositionally biased region" description="Low complexity" evidence="1">
    <location>
        <begin position="57"/>
        <end position="70"/>
    </location>
</feature>
<feature type="compositionally biased region" description="Basic and acidic residues" evidence="1">
    <location>
        <begin position="41"/>
        <end position="51"/>
    </location>
</feature>
<reference evidence="2" key="2">
    <citation type="journal article" date="2019" name="IMA Fungus">
        <title>Genome sequencing and comparison of five Tilletia species to identify candidate genes for the detection of regulated species infecting wheat.</title>
        <authorList>
            <person name="Nguyen H.D.T."/>
            <person name="Sultana T."/>
            <person name="Kesanakurti P."/>
            <person name="Hambleton S."/>
        </authorList>
    </citation>
    <scope>NUCLEOTIDE SEQUENCE</scope>
    <source>
        <strain evidence="2">DAOMC 236426</strain>
    </source>
</reference>
<evidence type="ECO:0000313" key="2">
    <source>
        <dbReference type="EMBL" id="KAE8237990.1"/>
    </source>
</evidence>
<keyword evidence="3" id="KW-1185">Reference proteome</keyword>
<sequence length="399" mass="44767">MPRMSMDSLPGYEPSANSHTTLIPKAGVEDGTGLRKCSSSWHERSETRIDAADALDDAPSSSRSSTPTIRLSRHRRNNTDSCSEQEDIDMVKDTRTRHAFLDEPPKLRAQTSDLADFLRDTGPQQLPRQITHPNTSESSHILDAPVQQTNMPISSGVEHLHHSNRKRGMLARAKNAVRLQREKGEYAPILGPKRLESFDEEKKRDFELQIRTQNLTKRMLPNGKSYYIIETIGTGKDDEPTSEPRQSSSSLRPISATPIILYDVPSRSRSTSTLANTSGRSVINQGSADPVWARSPHSITADTFYRNSFVSSTNARPGRAMSVASTEYAPARIEDFHEPEESQSRRTSCWKRTLSRDESQPAIVRPRSFSSDRLYWSVVTAKIGQQEEEREGDPVRVHG</sequence>
<evidence type="ECO:0000313" key="3">
    <source>
        <dbReference type="Proteomes" id="UP000077684"/>
    </source>
</evidence>
<protein>
    <submittedName>
        <fullName evidence="2">Uncharacterized protein</fullName>
    </submittedName>
</protein>
<gene>
    <name evidence="2" type="ORF">A4X06_0g9035</name>
</gene>
<reference evidence="2" key="1">
    <citation type="submission" date="2016-04" db="EMBL/GenBank/DDBJ databases">
        <authorList>
            <person name="Nguyen H.D."/>
            <person name="Samba Siva P."/>
            <person name="Cullis J."/>
            <person name="Levesque C.A."/>
            <person name="Hambleton S."/>
        </authorList>
    </citation>
    <scope>NUCLEOTIDE SEQUENCE</scope>
    <source>
        <strain evidence="2">DAOMC 236426</strain>
    </source>
</reference>
<organism evidence="2 3">
    <name type="scientific">Tilletia controversa</name>
    <name type="common">dwarf bunt fungus</name>
    <dbReference type="NCBI Taxonomy" id="13291"/>
    <lineage>
        <taxon>Eukaryota</taxon>
        <taxon>Fungi</taxon>
        <taxon>Dikarya</taxon>
        <taxon>Basidiomycota</taxon>
        <taxon>Ustilaginomycotina</taxon>
        <taxon>Exobasidiomycetes</taxon>
        <taxon>Tilletiales</taxon>
        <taxon>Tilletiaceae</taxon>
        <taxon>Tilletia</taxon>
    </lineage>
</organism>
<feature type="compositionally biased region" description="Polar residues" evidence="1">
    <location>
        <begin position="267"/>
        <end position="287"/>
    </location>
</feature>
<proteinExistence type="predicted"/>
<feature type="region of interest" description="Disordered" evidence="1">
    <location>
        <begin position="1"/>
        <end position="87"/>
    </location>
</feature>
<name>A0A8X7SSI5_9BASI</name>
<feature type="compositionally biased region" description="Polar residues" evidence="1">
    <location>
        <begin position="243"/>
        <end position="252"/>
    </location>
</feature>
<feature type="region of interest" description="Disordered" evidence="1">
    <location>
        <begin position="267"/>
        <end position="294"/>
    </location>
</feature>
<dbReference type="Proteomes" id="UP000077684">
    <property type="component" value="Unassembled WGS sequence"/>
</dbReference>
<comment type="caution">
    <text evidence="2">The sequence shown here is derived from an EMBL/GenBank/DDBJ whole genome shotgun (WGS) entry which is preliminary data.</text>
</comment>
<dbReference type="EMBL" id="LWDE02002313">
    <property type="protein sequence ID" value="KAE8237990.1"/>
    <property type="molecule type" value="Genomic_DNA"/>
</dbReference>
<accession>A0A8X7SSI5</accession>
<dbReference type="AlphaFoldDB" id="A0A8X7SSI5"/>
<evidence type="ECO:0000256" key="1">
    <source>
        <dbReference type="SAM" id="MobiDB-lite"/>
    </source>
</evidence>